<gene>
    <name evidence="1" type="ORF">GCM10023262_10600</name>
</gene>
<organism evidence="1 2">
    <name type="scientific">Bartonella pachyuromydis</name>
    <dbReference type="NCBI Taxonomy" id="931097"/>
    <lineage>
        <taxon>Bacteria</taxon>
        <taxon>Pseudomonadati</taxon>
        <taxon>Pseudomonadota</taxon>
        <taxon>Alphaproteobacteria</taxon>
        <taxon>Hyphomicrobiales</taxon>
        <taxon>Bartonellaceae</taxon>
        <taxon>Bartonella</taxon>
    </lineage>
</organism>
<protein>
    <submittedName>
        <fullName evidence="1">Uncharacterized protein</fullName>
    </submittedName>
</protein>
<dbReference type="Proteomes" id="UP001501699">
    <property type="component" value="Unassembled WGS sequence"/>
</dbReference>
<reference evidence="2" key="1">
    <citation type="journal article" date="2019" name="Int. J. Syst. Evol. Microbiol.">
        <title>The Global Catalogue of Microorganisms (GCM) 10K type strain sequencing project: providing services to taxonomists for standard genome sequencing and annotation.</title>
        <authorList>
            <consortium name="The Broad Institute Genomics Platform"/>
            <consortium name="The Broad Institute Genome Sequencing Center for Infectious Disease"/>
            <person name="Wu L."/>
            <person name="Ma J."/>
        </authorList>
    </citation>
    <scope>NUCLEOTIDE SEQUENCE [LARGE SCALE GENOMIC DNA]</scope>
    <source>
        <strain evidence="2">JCM 17714</strain>
    </source>
</reference>
<evidence type="ECO:0000313" key="2">
    <source>
        <dbReference type="Proteomes" id="UP001501699"/>
    </source>
</evidence>
<comment type="caution">
    <text evidence="1">The sequence shown here is derived from an EMBL/GenBank/DDBJ whole genome shotgun (WGS) entry which is preliminary data.</text>
</comment>
<accession>A0ABP8VI32</accession>
<sequence>MVSNSSWANFSYLVASEISGVDMLKELRMLSSLHGIGFIRLDRENFSESQIMFPAQERNEINFDIANRLLRENKYLFNYIKLIRQFYQTGEIRQSDWIISHKNIILGFYHSQIF</sequence>
<name>A0ABP8VI32_9HYPH</name>
<proteinExistence type="predicted"/>
<dbReference type="EMBL" id="BAABJA010000006">
    <property type="protein sequence ID" value="GAA4663919.1"/>
    <property type="molecule type" value="Genomic_DNA"/>
</dbReference>
<keyword evidence="2" id="KW-1185">Reference proteome</keyword>
<dbReference type="RefSeq" id="WP_345119090.1">
    <property type="nucleotide sequence ID" value="NZ_BAABJA010000006.1"/>
</dbReference>
<evidence type="ECO:0000313" key="1">
    <source>
        <dbReference type="EMBL" id="GAA4663919.1"/>
    </source>
</evidence>